<reference evidence="1 2" key="1">
    <citation type="journal article" date="2012" name="Science">
        <title>The Paleozoic origin of enzymatic lignin decomposition reconstructed from 31 fungal genomes.</title>
        <authorList>
            <person name="Floudas D."/>
            <person name="Binder M."/>
            <person name="Riley R."/>
            <person name="Barry K."/>
            <person name="Blanchette R.A."/>
            <person name="Henrissat B."/>
            <person name="Martinez A.T."/>
            <person name="Otillar R."/>
            <person name="Spatafora J.W."/>
            <person name="Yadav J.S."/>
            <person name="Aerts A."/>
            <person name="Benoit I."/>
            <person name="Boyd A."/>
            <person name="Carlson A."/>
            <person name="Copeland A."/>
            <person name="Coutinho P.M."/>
            <person name="de Vries R.P."/>
            <person name="Ferreira P."/>
            <person name="Findley K."/>
            <person name="Foster B."/>
            <person name="Gaskell J."/>
            <person name="Glotzer D."/>
            <person name="Gorecki P."/>
            <person name="Heitman J."/>
            <person name="Hesse C."/>
            <person name="Hori C."/>
            <person name="Igarashi K."/>
            <person name="Jurgens J.A."/>
            <person name="Kallen N."/>
            <person name="Kersten P."/>
            <person name="Kohler A."/>
            <person name="Kuees U."/>
            <person name="Kumar T.K.A."/>
            <person name="Kuo A."/>
            <person name="LaButti K."/>
            <person name="Larrondo L.F."/>
            <person name="Lindquist E."/>
            <person name="Ling A."/>
            <person name="Lombard V."/>
            <person name="Lucas S."/>
            <person name="Lundell T."/>
            <person name="Martin R."/>
            <person name="McLaughlin D.J."/>
            <person name="Morgenstern I."/>
            <person name="Morin E."/>
            <person name="Murat C."/>
            <person name="Nagy L.G."/>
            <person name="Nolan M."/>
            <person name="Ohm R.A."/>
            <person name="Patyshakuliyeva A."/>
            <person name="Rokas A."/>
            <person name="Ruiz-Duenas F.J."/>
            <person name="Sabat G."/>
            <person name="Salamov A."/>
            <person name="Samejima M."/>
            <person name="Schmutz J."/>
            <person name="Slot J.C."/>
            <person name="St John F."/>
            <person name="Stenlid J."/>
            <person name="Sun H."/>
            <person name="Sun S."/>
            <person name="Syed K."/>
            <person name="Tsang A."/>
            <person name="Wiebenga A."/>
            <person name="Young D."/>
            <person name="Pisabarro A."/>
            <person name="Eastwood D.C."/>
            <person name="Martin F."/>
            <person name="Cullen D."/>
            <person name="Grigoriev I.V."/>
            <person name="Hibbett D.S."/>
        </authorList>
    </citation>
    <scope>NUCLEOTIDE SEQUENCE</scope>
    <source>
        <strain evidence="2">FP-58527</strain>
    </source>
</reference>
<protein>
    <submittedName>
        <fullName evidence="1">Uncharacterized protein</fullName>
    </submittedName>
</protein>
<dbReference type="HOGENOM" id="CLU_010790_2_3_1"/>
<dbReference type="InParanoid" id="S8FBF4"/>
<evidence type="ECO:0000313" key="2">
    <source>
        <dbReference type="Proteomes" id="UP000015241"/>
    </source>
</evidence>
<dbReference type="EMBL" id="KE504198">
    <property type="protein sequence ID" value="EPS95889.1"/>
    <property type="molecule type" value="Genomic_DNA"/>
</dbReference>
<keyword evidence="2" id="KW-1185">Reference proteome</keyword>
<organism evidence="1 2">
    <name type="scientific">Fomitopsis schrenkii</name>
    <name type="common">Brown rot fungus</name>
    <dbReference type="NCBI Taxonomy" id="2126942"/>
    <lineage>
        <taxon>Eukaryota</taxon>
        <taxon>Fungi</taxon>
        <taxon>Dikarya</taxon>
        <taxon>Basidiomycota</taxon>
        <taxon>Agaricomycotina</taxon>
        <taxon>Agaricomycetes</taxon>
        <taxon>Polyporales</taxon>
        <taxon>Fomitopsis</taxon>
    </lineage>
</organism>
<dbReference type="OrthoDB" id="2322499at2759"/>
<dbReference type="AlphaFoldDB" id="S8FBF4"/>
<sequence length="583" mass="66637">MKKEAACIWRHCLKTIDGLPPTPKHVIEPAWATLIFTRYCTGCGFNTTATPIWEFNVRFCDECVATKIIKSGNPFEGVSPEAKKELEEQIPLVVFTPGPRLLLHAAYLKSEVESFLAEWERMSTLADEAQLNALVGERVLRVHNLKVARHVLACKEWVGLQYRIRQEEKIKLAQRHLQAVIMKLRDLGWGTELEDIQANNYARLRSRKQEVYRAKMLTDEGTPLADVLNFMQEVKEARLKREFKQRLEGRFDALKMTLNTLANRPEARTCGILYSDIAFIPEIREVMCAPESVLVDEESFRAVHETFGDMVEAWKRNAVDELRKLVNKRRKPRKTKAKGKGKKKVAEAEAVVDPLELATTLFSCENHCGTTPLFYPGILAHRCFRMPHMPFSDVYCNFIREHYECSSGGRQWWPSTGVGKYTVRDDLVVNPRAVPKYAKQIITLCGRDPKTATASELDDLDVRLVLVKEDGKHVVTWREAIWHDHQPSGGDWRLATPEELAVTKKCEDLRRKHKSLYHCGECNTVVTGQPLKYYEAKGHMSSVHGVTRATVDHEYLTSFLPPEGSYANGMMRTILRNNTQNQS</sequence>
<gene>
    <name evidence="1" type="ORF">FOMPIDRAFT_1062503</name>
</gene>
<proteinExistence type="predicted"/>
<evidence type="ECO:0000313" key="1">
    <source>
        <dbReference type="EMBL" id="EPS95889.1"/>
    </source>
</evidence>
<name>S8FBF4_FOMSC</name>
<accession>S8FBF4</accession>
<dbReference type="Proteomes" id="UP000015241">
    <property type="component" value="Unassembled WGS sequence"/>
</dbReference>